<keyword evidence="3" id="KW-1185">Reference proteome</keyword>
<dbReference type="Proteomes" id="UP000799441">
    <property type="component" value="Unassembled WGS sequence"/>
</dbReference>
<comment type="caution">
    <text evidence="2">The sequence shown here is derived from an EMBL/GenBank/DDBJ whole genome shotgun (WGS) entry which is preliminary data.</text>
</comment>
<sequence length="108" mass="11766">MSICAGSFFLAQASLLADCTATAHYSLLDDLRKFAQRHGKGNTTVVRQHYVDCGVDEERRLHIITSGGISSGIEASLYLAECLFGRTVADSACATLDYGWRKEMTPFG</sequence>
<evidence type="ECO:0000313" key="3">
    <source>
        <dbReference type="Proteomes" id="UP000799441"/>
    </source>
</evidence>
<keyword evidence="1" id="KW-0732">Signal</keyword>
<feature type="signal peptide" evidence="1">
    <location>
        <begin position="1"/>
        <end position="21"/>
    </location>
</feature>
<protein>
    <recommendedName>
        <fullName evidence="4">DJ-1/PfpI domain-containing protein</fullName>
    </recommendedName>
</protein>
<gene>
    <name evidence="2" type="ORF">K431DRAFT_333554</name>
</gene>
<name>A0A9P4QGR9_9PEZI</name>
<reference evidence="2" key="1">
    <citation type="journal article" date="2020" name="Stud. Mycol.">
        <title>101 Dothideomycetes genomes: a test case for predicting lifestyles and emergence of pathogens.</title>
        <authorList>
            <person name="Haridas S."/>
            <person name="Albert R."/>
            <person name="Binder M."/>
            <person name="Bloem J."/>
            <person name="Labutti K."/>
            <person name="Salamov A."/>
            <person name="Andreopoulos B."/>
            <person name="Baker S."/>
            <person name="Barry K."/>
            <person name="Bills G."/>
            <person name="Bluhm B."/>
            <person name="Cannon C."/>
            <person name="Castanera R."/>
            <person name="Culley D."/>
            <person name="Daum C."/>
            <person name="Ezra D."/>
            <person name="Gonzalez J."/>
            <person name="Henrissat B."/>
            <person name="Kuo A."/>
            <person name="Liang C."/>
            <person name="Lipzen A."/>
            <person name="Lutzoni F."/>
            <person name="Magnuson J."/>
            <person name="Mondo S."/>
            <person name="Nolan M."/>
            <person name="Ohm R."/>
            <person name="Pangilinan J."/>
            <person name="Park H.-J."/>
            <person name="Ramirez L."/>
            <person name="Alfaro M."/>
            <person name="Sun H."/>
            <person name="Tritt A."/>
            <person name="Yoshinaga Y."/>
            <person name="Zwiers L.-H."/>
            <person name="Turgeon B."/>
            <person name="Goodwin S."/>
            <person name="Spatafora J."/>
            <person name="Crous P."/>
            <person name="Grigoriev I."/>
        </authorList>
    </citation>
    <scope>NUCLEOTIDE SEQUENCE</scope>
    <source>
        <strain evidence="2">CBS 116435</strain>
    </source>
</reference>
<dbReference type="InterPro" id="IPR052158">
    <property type="entry name" value="INH-QAR"/>
</dbReference>
<dbReference type="EMBL" id="MU003771">
    <property type="protein sequence ID" value="KAF2724611.1"/>
    <property type="molecule type" value="Genomic_DNA"/>
</dbReference>
<dbReference type="InterPro" id="IPR029062">
    <property type="entry name" value="Class_I_gatase-like"/>
</dbReference>
<evidence type="ECO:0000313" key="2">
    <source>
        <dbReference type="EMBL" id="KAF2724611.1"/>
    </source>
</evidence>
<dbReference type="PANTHER" id="PTHR43130">
    <property type="entry name" value="ARAC-FAMILY TRANSCRIPTIONAL REGULATOR"/>
    <property type="match status" value="1"/>
</dbReference>
<dbReference type="Gene3D" id="3.40.50.880">
    <property type="match status" value="1"/>
</dbReference>
<feature type="chain" id="PRO_5040509134" description="DJ-1/PfpI domain-containing protein" evidence="1">
    <location>
        <begin position="22"/>
        <end position="108"/>
    </location>
</feature>
<dbReference type="AlphaFoldDB" id="A0A9P4QGR9"/>
<evidence type="ECO:0000256" key="1">
    <source>
        <dbReference type="SAM" id="SignalP"/>
    </source>
</evidence>
<organism evidence="2 3">
    <name type="scientific">Polychaeton citri CBS 116435</name>
    <dbReference type="NCBI Taxonomy" id="1314669"/>
    <lineage>
        <taxon>Eukaryota</taxon>
        <taxon>Fungi</taxon>
        <taxon>Dikarya</taxon>
        <taxon>Ascomycota</taxon>
        <taxon>Pezizomycotina</taxon>
        <taxon>Dothideomycetes</taxon>
        <taxon>Dothideomycetidae</taxon>
        <taxon>Capnodiales</taxon>
        <taxon>Capnodiaceae</taxon>
        <taxon>Polychaeton</taxon>
    </lineage>
</organism>
<dbReference type="SUPFAM" id="SSF52317">
    <property type="entry name" value="Class I glutamine amidotransferase-like"/>
    <property type="match status" value="1"/>
</dbReference>
<evidence type="ECO:0008006" key="4">
    <source>
        <dbReference type="Google" id="ProtNLM"/>
    </source>
</evidence>
<proteinExistence type="predicted"/>
<accession>A0A9P4QGR9</accession>
<dbReference type="PANTHER" id="PTHR43130:SF3">
    <property type="entry name" value="HTH-TYPE TRANSCRIPTIONAL REGULATOR RV1931C"/>
    <property type="match status" value="1"/>
</dbReference>
<dbReference type="OrthoDB" id="543156at2759"/>